<dbReference type="CDD" id="cd00311">
    <property type="entry name" value="TIM"/>
    <property type="match status" value="1"/>
</dbReference>
<dbReference type="GO" id="GO:0006094">
    <property type="term" value="P:gluconeogenesis"/>
    <property type="evidence" value="ECO:0007669"/>
    <property type="project" value="UniProtKB-UniPathway"/>
</dbReference>
<dbReference type="GO" id="GO:0061621">
    <property type="term" value="P:canonical glycolysis"/>
    <property type="evidence" value="ECO:0007669"/>
    <property type="project" value="EnsemblFungi"/>
</dbReference>
<keyword evidence="10 11" id="KW-0413">Isomerase</keyword>
<dbReference type="PROSITE" id="PS00171">
    <property type="entry name" value="TIM_1"/>
    <property type="match status" value="1"/>
</dbReference>
<dbReference type="VEuPathDB" id="FungiDB:B9J08_001875"/>
<dbReference type="FunFam" id="3.20.20.70:FF:000025">
    <property type="entry name" value="Triosephosphate isomerase"/>
    <property type="match status" value="1"/>
</dbReference>
<dbReference type="InterPro" id="IPR000652">
    <property type="entry name" value="Triosephosphate_isomerase"/>
</dbReference>
<dbReference type="PANTHER" id="PTHR21139:SF41">
    <property type="entry name" value="TRIOSEPHOSPHATE ISOMERASE"/>
    <property type="match status" value="1"/>
</dbReference>
<evidence type="ECO:0000313" key="12">
    <source>
        <dbReference type="EMBL" id="KAK8442028.1"/>
    </source>
</evidence>
<dbReference type="VEuPathDB" id="FungiDB:CJJ07_002370"/>
<accession>A0A2H0ZYR6</accession>
<dbReference type="Gene3D" id="3.20.20.70">
    <property type="entry name" value="Aldolase class I"/>
    <property type="match status" value="1"/>
</dbReference>
<dbReference type="AlphaFoldDB" id="A0A2H0ZYR6"/>
<dbReference type="InterPro" id="IPR035990">
    <property type="entry name" value="TIM_sf"/>
</dbReference>
<evidence type="ECO:0000256" key="5">
    <source>
        <dbReference type="ARBA" id="ARBA00011738"/>
    </source>
</evidence>
<evidence type="ECO:0000256" key="9">
    <source>
        <dbReference type="ARBA" id="ARBA00023152"/>
    </source>
</evidence>
<sequence length="248" mass="26767">MSRQFFVGGNFKMNGTKESVKKIVEGLNAADLPSNVQVVIAPPATYIAIAVSENKQKTVEVAGQNVFNKSSGAYTGEISPDQLKDLGATWTLTGHSERRTIIKESDEFIAEKTKFALEQGLSVILCIGETLEERKAGVTLDVCARQLDAVSKIVSDWTNIVVAYEPVWAIGTGLAATPDDAQETHKQIRAHLAKTIGEDAAKKVRILYGGSVNGKNAPEFRDKADVDGFLVGGASLKPEFVDIIKSRM</sequence>
<dbReference type="EMBL" id="PEKT02000004">
    <property type="protein sequence ID" value="PIS55770.1"/>
    <property type="molecule type" value="Genomic_DNA"/>
</dbReference>
<protein>
    <recommendedName>
        <fullName evidence="7 11">Triosephosphate isomerase</fullName>
        <ecNumber evidence="6 11">5.3.1.1</ecNumber>
    </recommendedName>
</protein>
<dbReference type="EC" id="5.3.1.1" evidence="6 11"/>
<dbReference type="UniPathway" id="UPA00109">
    <property type="reaction ID" value="UER00189"/>
</dbReference>
<dbReference type="NCBIfam" id="TIGR00419">
    <property type="entry name" value="tim"/>
    <property type="match status" value="1"/>
</dbReference>
<dbReference type="STRING" id="498019.A0A2H0ZYR6"/>
<dbReference type="GO" id="GO:0004807">
    <property type="term" value="F:triose-phosphate isomerase activity"/>
    <property type="evidence" value="ECO:0007669"/>
    <property type="project" value="UniProtKB-EC"/>
</dbReference>
<dbReference type="GO" id="GO:0005739">
    <property type="term" value="C:mitochondrion"/>
    <property type="evidence" value="ECO:0007669"/>
    <property type="project" value="EnsemblFungi"/>
</dbReference>
<gene>
    <name evidence="13" type="ORF">B9J08_001875</name>
    <name evidence="12" type="ORF">B9J08_00345</name>
</gene>
<evidence type="ECO:0000313" key="14">
    <source>
        <dbReference type="Proteomes" id="UP000230249"/>
    </source>
</evidence>
<dbReference type="VEuPathDB" id="FungiDB:CJI97_002536"/>
<dbReference type="PROSITE" id="PS51440">
    <property type="entry name" value="TIM_2"/>
    <property type="match status" value="1"/>
</dbReference>
<comment type="catalytic activity">
    <reaction evidence="1 11">
        <text>D-glyceraldehyde 3-phosphate = dihydroxyacetone phosphate</text>
        <dbReference type="Rhea" id="RHEA:18585"/>
        <dbReference type="ChEBI" id="CHEBI:57642"/>
        <dbReference type="ChEBI" id="CHEBI:59776"/>
        <dbReference type="EC" id="5.3.1.1"/>
    </reaction>
</comment>
<comment type="similarity">
    <text evidence="4 11">Belongs to the triosephosphate isomerase family.</text>
</comment>
<dbReference type="PANTHER" id="PTHR21139">
    <property type="entry name" value="TRIOSEPHOSPHATE ISOMERASE"/>
    <property type="match status" value="1"/>
</dbReference>
<evidence type="ECO:0000313" key="13">
    <source>
        <dbReference type="EMBL" id="PIS55770.1"/>
    </source>
</evidence>
<proteinExistence type="inferred from homology"/>
<evidence type="ECO:0000256" key="10">
    <source>
        <dbReference type="ARBA" id="ARBA00023235"/>
    </source>
</evidence>
<dbReference type="InterPro" id="IPR022896">
    <property type="entry name" value="TrioseP_Isoase_bac/euk"/>
</dbReference>
<dbReference type="GO" id="GO:0046166">
    <property type="term" value="P:glyceraldehyde-3-phosphate biosynthetic process"/>
    <property type="evidence" value="ECO:0007669"/>
    <property type="project" value="TreeGrafter"/>
</dbReference>
<dbReference type="InterPro" id="IPR013785">
    <property type="entry name" value="Aldolase_TIM"/>
</dbReference>
<reference evidence="12" key="4">
    <citation type="submission" date="2024-03" db="EMBL/GenBank/DDBJ databases">
        <title>Improved genome assembly of Candida auris strain B8441 and annotation of B11205.</title>
        <authorList>
            <person name="Cauldron N.C."/>
            <person name="Shea T."/>
            <person name="Cuomo C.A."/>
        </authorList>
    </citation>
    <scope>NUCLEOTIDE SEQUENCE</scope>
    <source>
        <strain evidence="12">B8441</strain>
    </source>
</reference>
<name>A0A2H0ZYR6_CANAR</name>
<keyword evidence="8 11" id="KW-0312">Gluconeogenesis</keyword>
<evidence type="ECO:0000256" key="2">
    <source>
        <dbReference type="ARBA" id="ARBA00004680"/>
    </source>
</evidence>
<dbReference type="HAMAP" id="MF_00147_B">
    <property type="entry name" value="TIM_B"/>
    <property type="match status" value="1"/>
</dbReference>
<dbReference type="VEuPathDB" id="FungiDB:CJI96_0000333"/>
<evidence type="ECO:0000256" key="6">
    <source>
        <dbReference type="ARBA" id="ARBA00011940"/>
    </source>
</evidence>
<keyword evidence="14" id="KW-1185">Reference proteome</keyword>
<dbReference type="UniPathway" id="UPA00138"/>
<reference evidence="13" key="2">
    <citation type="submission" date="2017-11" db="EMBL/GenBank/DDBJ databases">
        <title>Candida auris genome assembly and annotation.</title>
        <authorList>
            <person name="Munoz J.F."/>
            <person name="Gade L.G."/>
            <person name="Chow N.A."/>
            <person name="Litvintseva A.P."/>
            <person name="Loparev V.N."/>
            <person name="Cuomo C.A."/>
        </authorList>
    </citation>
    <scope>NUCLEOTIDE SEQUENCE</scope>
    <source>
        <strain evidence="13">B8441</strain>
    </source>
</reference>
<keyword evidence="9 11" id="KW-0324">Glycolysis</keyword>
<comment type="pathway">
    <text evidence="2 11">Carbohydrate degradation; glycolysis; D-glyceraldehyde 3-phosphate from glycerone phosphate: step 1/1.</text>
</comment>
<evidence type="ECO:0000256" key="7">
    <source>
        <dbReference type="ARBA" id="ARBA00019397"/>
    </source>
</evidence>
<reference evidence="13 14" key="1">
    <citation type="journal article" date="2017" name="Clin. Infect. Dis.">
        <title>Simultaneous emergence of multidrug-resistant Candida auris on 3 continents confirmed by whole-genome sequencing and epidemiological analyses.</title>
        <authorList>
            <person name="Lockhart S.R."/>
            <person name="Etienne K.A."/>
            <person name="Vallabhaneni S."/>
            <person name="Farooqi J."/>
            <person name="Chowdhary A."/>
            <person name="Govender N.P."/>
            <person name="Colombo A.L."/>
            <person name="Calvo B."/>
            <person name="Cuomo C.A."/>
            <person name="Desjardins C.A."/>
            <person name="Berkow E.L."/>
            <person name="Castanheira M."/>
            <person name="Magobo R.E."/>
            <person name="Jabeen K."/>
            <person name="Asghar R.J."/>
            <person name="Meis J.F."/>
            <person name="Jackson B."/>
            <person name="Chiller T."/>
            <person name="Litvintseva A.P."/>
        </authorList>
    </citation>
    <scope>NUCLEOTIDE SEQUENCE [LARGE SCALE GENOMIC DNA]</scope>
    <source>
        <strain evidence="13 14">B8441</strain>
    </source>
</reference>
<evidence type="ECO:0000256" key="4">
    <source>
        <dbReference type="ARBA" id="ARBA00007422"/>
    </source>
</evidence>
<comment type="subunit">
    <text evidence="5">Homodimer.</text>
</comment>
<accession>A0A5Q7YAW4</accession>
<dbReference type="Pfam" id="PF00121">
    <property type="entry name" value="TIM"/>
    <property type="match status" value="1"/>
</dbReference>
<organism evidence="13">
    <name type="scientific">Candidozyma auris</name>
    <name type="common">Yeast</name>
    <name type="synonym">Candida auris</name>
    <dbReference type="NCBI Taxonomy" id="498019"/>
    <lineage>
        <taxon>Eukaryota</taxon>
        <taxon>Fungi</taxon>
        <taxon>Dikarya</taxon>
        <taxon>Ascomycota</taxon>
        <taxon>Saccharomycotina</taxon>
        <taxon>Pichiomycetes</taxon>
        <taxon>Metschnikowiaceae</taxon>
        <taxon>Candidozyma</taxon>
    </lineage>
</organism>
<dbReference type="VEuPathDB" id="FungiDB:CJJ09_001607"/>
<dbReference type="Proteomes" id="UP000230249">
    <property type="component" value="Unassembled WGS sequence"/>
</dbReference>
<evidence type="ECO:0000256" key="11">
    <source>
        <dbReference type="RuleBase" id="RU363013"/>
    </source>
</evidence>
<comment type="pathway">
    <text evidence="3 11">Carbohydrate biosynthesis; gluconeogenesis.</text>
</comment>
<evidence type="ECO:0000256" key="8">
    <source>
        <dbReference type="ARBA" id="ARBA00022432"/>
    </source>
</evidence>
<dbReference type="GO" id="GO:0005829">
    <property type="term" value="C:cytosol"/>
    <property type="evidence" value="ECO:0007669"/>
    <property type="project" value="TreeGrafter"/>
</dbReference>
<evidence type="ECO:0000256" key="1">
    <source>
        <dbReference type="ARBA" id="ARBA00000474"/>
    </source>
</evidence>
<reference evidence="12 14" key="3">
    <citation type="journal article" date="2018" name="Nat. Commun.">
        <title>Genomic insights into multidrug-resistance, mating and virulence in Candida auris and related emerging species.</title>
        <authorList>
            <person name="Munoz J.F."/>
            <person name="Gade L."/>
            <person name="Chow N.A."/>
            <person name="Loparev V.N."/>
            <person name="Juieng P."/>
            <person name="Berkow E.L."/>
            <person name="Farrer R.A."/>
            <person name="Litvintseva A.P."/>
            <person name="Cuomo C.A."/>
        </authorList>
    </citation>
    <scope>GENOME REANNOTATION</scope>
    <source>
        <strain evidence="12 14">B8441</strain>
    </source>
</reference>
<dbReference type="InterPro" id="IPR020861">
    <property type="entry name" value="Triosephosphate_isomerase_AS"/>
</dbReference>
<dbReference type="OMA" id="NWKMHMT"/>
<comment type="caution">
    <text evidence="13">The sequence shown here is derived from an EMBL/GenBank/DDBJ whole genome shotgun (WGS) entry which is preliminary data.</text>
</comment>
<dbReference type="SUPFAM" id="SSF51351">
    <property type="entry name" value="Triosephosphate isomerase (TIM)"/>
    <property type="match status" value="1"/>
</dbReference>
<dbReference type="EMBL" id="PEKT03000001">
    <property type="protein sequence ID" value="KAK8442028.1"/>
    <property type="molecule type" value="Genomic_DNA"/>
</dbReference>
<dbReference type="GO" id="GO:0019563">
    <property type="term" value="P:glycerol catabolic process"/>
    <property type="evidence" value="ECO:0007669"/>
    <property type="project" value="TreeGrafter"/>
</dbReference>
<evidence type="ECO:0000256" key="3">
    <source>
        <dbReference type="ARBA" id="ARBA00004742"/>
    </source>
</evidence>
<dbReference type="OrthoDB" id="6715177at2759"/>